<dbReference type="Proteomes" id="UP000230161">
    <property type="component" value="Unassembled WGS sequence"/>
</dbReference>
<comment type="caution">
    <text evidence="1">The sequence shown here is derived from an EMBL/GenBank/DDBJ whole genome shotgun (WGS) entry which is preliminary data.</text>
</comment>
<name>A0A2M9BBA6_9MICO</name>
<sequence length="67" mass="7443">MAITTIDIDKDKVEQAREMTGAKSAREVVDLALDALISAHRFDPEQMTEKATAIYGNTFERLADRSS</sequence>
<evidence type="ECO:0000313" key="2">
    <source>
        <dbReference type="Proteomes" id="UP000230161"/>
    </source>
</evidence>
<evidence type="ECO:0000313" key="1">
    <source>
        <dbReference type="EMBL" id="PJJ55231.1"/>
    </source>
</evidence>
<accession>A0A2M9BBA6</accession>
<reference evidence="1 2" key="1">
    <citation type="submission" date="2017-11" db="EMBL/GenBank/DDBJ databases">
        <title>Genomic Encyclopedia of Archaeal and Bacterial Type Strains, Phase II (KMG-II): From Individual Species to Whole Genera.</title>
        <authorList>
            <person name="Goeker M."/>
        </authorList>
    </citation>
    <scope>NUCLEOTIDE SEQUENCE [LARGE SCALE GENOMIC DNA]</scope>
    <source>
        <strain evidence="1 2">DSM 25625</strain>
    </source>
</reference>
<keyword evidence="2" id="KW-1185">Reference proteome</keyword>
<dbReference type="EMBL" id="PGFB01000007">
    <property type="protein sequence ID" value="PJJ55231.1"/>
    <property type="molecule type" value="Genomic_DNA"/>
</dbReference>
<dbReference type="AlphaFoldDB" id="A0A2M9BBA6"/>
<organism evidence="1 2">
    <name type="scientific">Compostimonas suwonensis</name>
    <dbReference type="NCBI Taxonomy" id="1048394"/>
    <lineage>
        <taxon>Bacteria</taxon>
        <taxon>Bacillati</taxon>
        <taxon>Actinomycetota</taxon>
        <taxon>Actinomycetes</taxon>
        <taxon>Micrococcales</taxon>
        <taxon>Microbacteriaceae</taxon>
        <taxon>Compostimonas</taxon>
    </lineage>
</organism>
<dbReference type="OrthoDB" id="4564594at2"/>
<protein>
    <submittedName>
        <fullName evidence="1">VapB protein of antitoxin of type II toxin-antitoxin system</fullName>
    </submittedName>
</protein>
<dbReference type="RefSeq" id="WP_157803050.1">
    <property type="nucleotide sequence ID" value="NZ_PGFB01000007.1"/>
</dbReference>
<proteinExistence type="predicted"/>
<gene>
    <name evidence="1" type="ORF">CLV54_3368</name>
</gene>
<dbReference type="Pfam" id="PF09957">
    <property type="entry name" value="VapB_antitoxin"/>
    <property type="match status" value="1"/>
</dbReference>
<dbReference type="InterPro" id="IPR019239">
    <property type="entry name" value="VapB_antitoxin"/>
</dbReference>